<evidence type="ECO:0000313" key="11">
    <source>
        <dbReference type="Proteomes" id="UP000042527"/>
    </source>
</evidence>
<sequence length="313" mass="33189">MTGLWDFFSDYTLRNVLLGTLLLGLGSGLVGSFALLRRQSLLGDAVSHAALPGIIIAFMLTGTKNTPVLLVGATISGLIGTLIILLVIRTTKIDTDGAQGIVLGVFLGFGFLLLTHVQKSPNAAKAGLDKFIFGQAATIMSADVITIFVVELFITCFIFLFWKELKITTFDPDFSAVQGFSPKLIELVLTALIVLAIVIGVQSVGVILMSALLIAPAAAARQWTDRLSTLCILSALFGAFSGVSGSIISTRVPKLSTGPVIVLILTGIAVISLICSPRRGVLERIIRQYAIRSKTKKRKTEEAASSAAALRGK</sequence>
<evidence type="ECO:0000313" key="10">
    <source>
        <dbReference type="EMBL" id="CEM60755.1"/>
    </source>
</evidence>
<accession>A0A0B7GUW0</accession>
<reference evidence="11" key="1">
    <citation type="submission" date="2015-01" db="EMBL/GenBank/DDBJ databases">
        <authorList>
            <person name="Manzoor Shahid"/>
            <person name="Zubair Saima"/>
        </authorList>
    </citation>
    <scope>NUCLEOTIDE SEQUENCE [LARGE SCALE GENOMIC DNA]</scope>
    <source>
        <strain evidence="11">V1</strain>
    </source>
</reference>
<dbReference type="OrthoDB" id="9798540at2"/>
<dbReference type="InterPro" id="IPR037294">
    <property type="entry name" value="ABC_BtuC-like"/>
</dbReference>
<feature type="transmembrane region" description="Helical" evidence="9">
    <location>
        <begin position="187"/>
        <end position="215"/>
    </location>
</feature>
<dbReference type="GO" id="GO:0010043">
    <property type="term" value="P:response to zinc ion"/>
    <property type="evidence" value="ECO:0007669"/>
    <property type="project" value="TreeGrafter"/>
</dbReference>
<gene>
    <name evidence="10" type="primary">troC</name>
    <name evidence="10" type="ORF">TPHV1_100075</name>
</gene>
<feature type="transmembrane region" description="Helical" evidence="9">
    <location>
        <begin position="138"/>
        <end position="162"/>
    </location>
</feature>
<keyword evidence="3 8" id="KW-0813">Transport</keyword>
<dbReference type="CDD" id="cd06550">
    <property type="entry name" value="TM_ABC_iron-siderophores_like"/>
    <property type="match status" value="1"/>
</dbReference>
<dbReference type="FunFam" id="1.10.3470.10:FF:000003">
    <property type="entry name" value="Iron ABC transporter permease SitD"/>
    <property type="match status" value="1"/>
</dbReference>
<keyword evidence="7 9" id="KW-0472">Membrane</keyword>
<protein>
    <submittedName>
        <fullName evidence="10">Zinc transport system membrane protein TroC</fullName>
    </submittedName>
</protein>
<dbReference type="SUPFAM" id="SSF81345">
    <property type="entry name" value="ABC transporter involved in vitamin B12 uptake, BtuC"/>
    <property type="match status" value="1"/>
</dbReference>
<feature type="transmembrane region" description="Helical" evidence="9">
    <location>
        <begin position="68"/>
        <end position="88"/>
    </location>
</feature>
<evidence type="ECO:0000256" key="2">
    <source>
        <dbReference type="ARBA" id="ARBA00008034"/>
    </source>
</evidence>
<evidence type="ECO:0000256" key="9">
    <source>
        <dbReference type="SAM" id="Phobius"/>
    </source>
</evidence>
<dbReference type="EMBL" id="CDNC01000002">
    <property type="protein sequence ID" value="CEM60755.1"/>
    <property type="molecule type" value="Genomic_DNA"/>
</dbReference>
<feature type="transmembrane region" description="Helical" evidence="9">
    <location>
        <begin position="260"/>
        <end position="277"/>
    </location>
</feature>
<comment type="similarity">
    <text evidence="2 8">Belongs to the ABC-3 integral membrane protein family.</text>
</comment>
<evidence type="ECO:0000256" key="1">
    <source>
        <dbReference type="ARBA" id="ARBA00004651"/>
    </source>
</evidence>
<dbReference type="GO" id="GO:0055085">
    <property type="term" value="P:transmembrane transport"/>
    <property type="evidence" value="ECO:0007669"/>
    <property type="project" value="InterPro"/>
</dbReference>
<keyword evidence="5 8" id="KW-0812">Transmembrane</keyword>
<feature type="transmembrane region" description="Helical" evidence="9">
    <location>
        <begin position="227"/>
        <end position="248"/>
    </location>
</feature>
<dbReference type="Proteomes" id="UP000042527">
    <property type="component" value="Unassembled WGS sequence"/>
</dbReference>
<dbReference type="Gene3D" id="1.10.3470.10">
    <property type="entry name" value="ABC transporter involved in vitamin B12 uptake, BtuC"/>
    <property type="match status" value="1"/>
</dbReference>
<comment type="subcellular location">
    <subcellularLocation>
        <location evidence="1 8">Cell membrane</location>
        <topology evidence="1 8">Multi-pass membrane protein</topology>
    </subcellularLocation>
</comment>
<organism evidence="10 11">
    <name type="scientific">Treponema phagedenis</name>
    <dbReference type="NCBI Taxonomy" id="162"/>
    <lineage>
        <taxon>Bacteria</taxon>
        <taxon>Pseudomonadati</taxon>
        <taxon>Spirochaetota</taxon>
        <taxon>Spirochaetia</taxon>
        <taxon>Spirochaetales</taxon>
        <taxon>Treponemataceae</taxon>
        <taxon>Treponema</taxon>
    </lineage>
</organism>
<proteinExistence type="inferred from homology"/>
<keyword evidence="4" id="KW-1003">Cell membrane</keyword>
<evidence type="ECO:0000256" key="4">
    <source>
        <dbReference type="ARBA" id="ARBA00022475"/>
    </source>
</evidence>
<evidence type="ECO:0000256" key="5">
    <source>
        <dbReference type="ARBA" id="ARBA00022692"/>
    </source>
</evidence>
<dbReference type="InterPro" id="IPR001626">
    <property type="entry name" value="ABC_TroCD"/>
</dbReference>
<dbReference type="Pfam" id="PF00950">
    <property type="entry name" value="ABC-3"/>
    <property type="match status" value="1"/>
</dbReference>
<name>A0A0B7GUW0_TREPH</name>
<evidence type="ECO:0000256" key="3">
    <source>
        <dbReference type="ARBA" id="ARBA00022448"/>
    </source>
</evidence>
<dbReference type="AlphaFoldDB" id="A0A0B7GUW0"/>
<evidence type="ECO:0000256" key="6">
    <source>
        <dbReference type="ARBA" id="ARBA00022989"/>
    </source>
</evidence>
<keyword evidence="6 9" id="KW-1133">Transmembrane helix</keyword>
<keyword evidence="11" id="KW-1185">Reference proteome</keyword>
<dbReference type="GO" id="GO:0071281">
    <property type="term" value="P:cellular response to iron ion"/>
    <property type="evidence" value="ECO:0007669"/>
    <property type="project" value="UniProtKB-ARBA"/>
</dbReference>
<feature type="transmembrane region" description="Helical" evidence="9">
    <location>
        <begin position="12"/>
        <end position="35"/>
    </location>
</feature>
<dbReference type="RefSeq" id="WP_024752231.1">
    <property type="nucleotide sequence ID" value="NZ_CDNC01000002.1"/>
</dbReference>
<dbReference type="PANTHER" id="PTHR30477">
    <property type="entry name" value="ABC-TRANSPORTER METAL-BINDING PROTEIN"/>
    <property type="match status" value="1"/>
</dbReference>
<feature type="transmembrane region" description="Helical" evidence="9">
    <location>
        <begin position="41"/>
        <end position="61"/>
    </location>
</feature>
<evidence type="ECO:0000256" key="8">
    <source>
        <dbReference type="RuleBase" id="RU003943"/>
    </source>
</evidence>
<dbReference type="PANTHER" id="PTHR30477:SF3">
    <property type="entry name" value="METAL TRANSPORT SYSTEM MEMBRANE PROTEIN CT_069-RELATED"/>
    <property type="match status" value="1"/>
</dbReference>
<dbReference type="GO" id="GO:0043190">
    <property type="term" value="C:ATP-binding cassette (ABC) transporter complex"/>
    <property type="evidence" value="ECO:0007669"/>
    <property type="project" value="InterPro"/>
</dbReference>
<evidence type="ECO:0000256" key="7">
    <source>
        <dbReference type="ARBA" id="ARBA00023136"/>
    </source>
</evidence>
<dbReference type="GeneID" id="57752361"/>
<feature type="transmembrane region" description="Helical" evidence="9">
    <location>
        <begin position="100"/>
        <end position="117"/>
    </location>
</feature>